<dbReference type="InterPro" id="IPR036097">
    <property type="entry name" value="HisK_dim/P_sf"/>
</dbReference>
<evidence type="ECO:0000313" key="12">
    <source>
        <dbReference type="EMBL" id="EDX73885.1"/>
    </source>
</evidence>
<dbReference type="eggNOG" id="COG5002">
    <property type="taxonomic scope" value="Bacteria"/>
</dbReference>
<dbReference type="SMART" id="SM00448">
    <property type="entry name" value="REC"/>
    <property type="match status" value="1"/>
</dbReference>
<dbReference type="SUPFAM" id="SSF52172">
    <property type="entry name" value="CheY-like"/>
    <property type="match status" value="1"/>
</dbReference>
<name>B4VVM0_9CYAN</name>
<keyword evidence="6" id="KW-0902">Two-component regulatory system</keyword>
<evidence type="ECO:0000256" key="4">
    <source>
        <dbReference type="ARBA" id="ARBA00022679"/>
    </source>
</evidence>
<dbReference type="PROSITE" id="PS50112">
    <property type="entry name" value="PAS"/>
    <property type="match status" value="1"/>
</dbReference>
<dbReference type="PROSITE" id="PS50109">
    <property type="entry name" value="HIS_KIN"/>
    <property type="match status" value="1"/>
</dbReference>
<dbReference type="GO" id="GO:0000155">
    <property type="term" value="F:phosphorelay sensor kinase activity"/>
    <property type="evidence" value="ECO:0007669"/>
    <property type="project" value="InterPro"/>
</dbReference>
<evidence type="ECO:0000259" key="9">
    <source>
        <dbReference type="PROSITE" id="PS50110"/>
    </source>
</evidence>
<evidence type="ECO:0000256" key="6">
    <source>
        <dbReference type="ARBA" id="ARBA00023012"/>
    </source>
</evidence>
<reference evidence="12 13" key="1">
    <citation type="submission" date="2008-07" db="EMBL/GenBank/DDBJ databases">
        <authorList>
            <person name="Tandeau de Marsac N."/>
            <person name="Ferriera S."/>
            <person name="Johnson J."/>
            <person name="Kravitz S."/>
            <person name="Beeson K."/>
            <person name="Sutton G."/>
            <person name="Rogers Y.-H."/>
            <person name="Friedman R."/>
            <person name="Frazier M."/>
            <person name="Venter J.C."/>
        </authorList>
    </citation>
    <scope>NUCLEOTIDE SEQUENCE [LARGE SCALE GENOMIC DNA]</scope>
    <source>
        <strain evidence="12 13">PCC 7420</strain>
    </source>
</reference>
<gene>
    <name evidence="12" type="ORF">MC7420_5765</name>
</gene>
<evidence type="ECO:0000256" key="7">
    <source>
        <dbReference type="PROSITE-ProRule" id="PRU00169"/>
    </source>
</evidence>
<dbReference type="InterPro" id="IPR001789">
    <property type="entry name" value="Sig_transdc_resp-reg_receiver"/>
</dbReference>
<dbReference type="PRINTS" id="PR00344">
    <property type="entry name" value="BCTRLSENSOR"/>
</dbReference>
<sequence length="531" mass="59671">MLTATGNDPQKSPVILVADDDRFTRVMLRQLLEKEGYQVIEAENGEKCLAAYQQYQPDMVLLDALMPVMDGFICCQNLQTFTQTPEQKSDRALLGIPVLMITGLEDQKSIDSAFAAGAIDYVTKPLHVPVLLQRIRRLLAASWAEKALRRSEQQYRSVVENVKEVIFQIDPNGNWEFLSPAWTKLMGFTLEETLGTPFLECVHPDDCQLQKELWQSILTGANVGFQREIRYVTKTGATRWLEIHAHASQVTNGKFTGLSGILHDITERIYAAALEKEKIRLETEIIERQRSETMIRQALEKEKELGELKSHIITTISHEFRTPLTTIQSSSELLKLYDKKLTEDKKLKHFQKIGLCVEHITQLLNDVILIGQSEAGQMKFNPISLEVADLCHDLIEEFQSNLDPRYTLKVFIAESPIKGLFDEAMLRKSLNHLLSNAVKYSPKGGTITFQLGCHSDKVTVQIQDEGIGIPSIDQSRLFESFYRGSNISTIGGTGLGLAIVKKYVDLHGGQIQIESEVGIGTTVTVTLPINQ</sequence>
<dbReference type="FunFam" id="3.30.565.10:FF:000006">
    <property type="entry name" value="Sensor histidine kinase WalK"/>
    <property type="match status" value="1"/>
</dbReference>
<dbReference type="Gene3D" id="3.30.450.20">
    <property type="entry name" value="PAS domain"/>
    <property type="match status" value="1"/>
</dbReference>
<dbReference type="CDD" id="cd00130">
    <property type="entry name" value="PAS"/>
    <property type="match status" value="1"/>
</dbReference>
<evidence type="ECO:0000256" key="3">
    <source>
        <dbReference type="ARBA" id="ARBA00022553"/>
    </source>
</evidence>
<dbReference type="RefSeq" id="WP_006102649.1">
    <property type="nucleotide sequence ID" value="NZ_DS989855.1"/>
</dbReference>
<dbReference type="SUPFAM" id="SSF55785">
    <property type="entry name" value="PYP-like sensor domain (PAS domain)"/>
    <property type="match status" value="1"/>
</dbReference>
<evidence type="ECO:0000259" key="11">
    <source>
        <dbReference type="PROSITE" id="PS50113"/>
    </source>
</evidence>
<comment type="catalytic activity">
    <reaction evidence="1">
        <text>ATP + protein L-histidine = ADP + protein N-phospho-L-histidine.</text>
        <dbReference type="EC" id="2.7.13.3"/>
    </reaction>
</comment>
<dbReference type="InterPro" id="IPR004358">
    <property type="entry name" value="Sig_transdc_His_kin-like_C"/>
</dbReference>
<dbReference type="InterPro" id="IPR013767">
    <property type="entry name" value="PAS_fold"/>
</dbReference>
<evidence type="ECO:0000256" key="1">
    <source>
        <dbReference type="ARBA" id="ARBA00000085"/>
    </source>
</evidence>
<dbReference type="SMART" id="SM00388">
    <property type="entry name" value="HisKA"/>
    <property type="match status" value="1"/>
</dbReference>
<dbReference type="CDD" id="cd00075">
    <property type="entry name" value="HATPase"/>
    <property type="match status" value="1"/>
</dbReference>
<dbReference type="InterPro" id="IPR005467">
    <property type="entry name" value="His_kinase_dom"/>
</dbReference>
<dbReference type="NCBIfam" id="TIGR00229">
    <property type="entry name" value="sensory_box"/>
    <property type="match status" value="1"/>
</dbReference>
<dbReference type="STRING" id="118168.MC7420_5765"/>
<dbReference type="AlphaFoldDB" id="B4VVM0"/>
<dbReference type="PROSITE" id="PS50110">
    <property type="entry name" value="RESPONSE_REGULATORY"/>
    <property type="match status" value="1"/>
</dbReference>
<dbReference type="SMART" id="SM00086">
    <property type="entry name" value="PAC"/>
    <property type="match status" value="1"/>
</dbReference>
<dbReference type="InterPro" id="IPR003594">
    <property type="entry name" value="HATPase_dom"/>
</dbReference>
<dbReference type="SUPFAM" id="SSF55874">
    <property type="entry name" value="ATPase domain of HSP90 chaperone/DNA topoisomerase II/histidine kinase"/>
    <property type="match status" value="1"/>
</dbReference>
<dbReference type="PANTHER" id="PTHR43047">
    <property type="entry name" value="TWO-COMPONENT HISTIDINE PROTEIN KINASE"/>
    <property type="match status" value="1"/>
</dbReference>
<proteinExistence type="predicted"/>
<keyword evidence="3 7" id="KW-0597">Phosphoprotein</keyword>
<dbReference type="PROSITE" id="PS50113">
    <property type="entry name" value="PAC"/>
    <property type="match status" value="1"/>
</dbReference>
<feature type="domain" description="PAS" evidence="10">
    <location>
        <begin position="151"/>
        <end position="221"/>
    </location>
</feature>
<keyword evidence="5" id="KW-0418">Kinase</keyword>
<dbReference type="Gene3D" id="1.10.287.130">
    <property type="match status" value="1"/>
</dbReference>
<dbReference type="Pfam" id="PF00072">
    <property type="entry name" value="Response_reg"/>
    <property type="match status" value="1"/>
</dbReference>
<feature type="domain" description="Histidine kinase" evidence="8">
    <location>
        <begin position="315"/>
        <end position="531"/>
    </location>
</feature>
<dbReference type="InterPro" id="IPR036890">
    <property type="entry name" value="HATPase_C_sf"/>
</dbReference>
<dbReference type="OrthoDB" id="517825at2"/>
<dbReference type="eggNOG" id="COG3706">
    <property type="taxonomic scope" value="Bacteria"/>
</dbReference>
<dbReference type="InterPro" id="IPR001610">
    <property type="entry name" value="PAC"/>
</dbReference>
<dbReference type="GO" id="GO:0005886">
    <property type="term" value="C:plasma membrane"/>
    <property type="evidence" value="ECO:0007669"/>
    <property type="project" value="TreeGrafter"/>
</dbReference>
<evidence type="ECO:0000259" key="8">
    <source>
        <dbReference type="PROSITE" id="PS50109"/>
    </source>
</evidence>
<dbReference type="Proteomes" id="UP000003835">
    <property type="component" value="Unassembled WGS sequence"/>
</dbReference>
<protein>
    <recommendedName>
        <fullName evidence="2">histidine kinase</fullName>
        <ecNumber evidence="2">2.7.13.3</ecNumber>
    </recommendedName>
</protein>
<dbReference type="InterPro" id="IPR035965">
    <property type="entry name" value="PAS-like_dom_sf"/>
</dbReference>
<dbReference type="CDD" id="cd00082">
    <property type="entry name" value="HisKA"/>
    <property type="match status" value="1"/>
</dbReference>
<dbReference type="EC" id="2.7.13.3" evidence="2"/>
<dbReference type="Pfam" id="PF00989">
    <property type="entry name" value="PAS"/>
    <property type="match status" value="1"/>
</dbReference>
<feature type="domain" description="PAC" evidence="11">
    <location>
        <begin position="225"/>
        <end position="277"/>
    </location>
</feature>
<evidence type="ECO:0000313" key="13">
    <source>
        <dbReference type="Proteomes" id="UP000003835"/>
    </source>
</evidence>
<dbReference type="GO" id="GO:0009927">
    <property type="term" value="F:histidine phosphotransfer kinase activity"/>
    <property type="evidence" value="ECO:0007669"/>
    <property type="project" value="TreeGrafter"/>
</dbReference>
<evidence type="ECO:0000259" key="10">
    <source>
        <dbReference type="PROSITE" id="PS50112"/>
    </source>
</evidence>
<dbReference type="Pfam" id="PF02518">
    <property type="entry name" value="HATPase_c"/>
    <property type="match status" value="1"/>
</dbReference>
<feature type="modified residue" description="4-aspartylphosphate" evidence="7">
    <location>
        <position position="63"/>
    </location>
</feature>
<accession>B4VVM0</accession>
<dbReference type="EMBL" id="DS989855">
    <property type="protein sequence ID" value="EDX73885.1"/>
    <property type="molecule type" value="Genomic_DNA"/>
</dbReference>
<dbReference type="GO" id="GO:0006355">
    <property type="term" value="P:regulation of DNA-templated transcription"/>
    <property type="evidence" value="ECO:0007669"/>
    <property type="project" value="InterPro"/>
</dbReference>
<dbReference type="Pfam" id="PF00512">
    <property type="entry name" value="HisKA"/>
    <property type="match status" value="1"/>
</dbReference>
<dbReference type="SMART" id="SM00091">
    <property type="entry name" value="PAS"/>
    <property type="match status" value="1"/>
</dbReference>
<feature type="domain" description="Response regulatory" evidence="9">
    <location>
        <begin position="14"/>
        <end position="139"/>
    </location>
</feature>
<dbReference type="PANTHER" id="PTHR43047:SF72">
    <property type="entry name" value="OSMOSENSING HISTIDINE PROTEIN KINASE SLN1"/>
    <property type="match status" value="1"/>
</dbReference>
<keyword evidence="13" id="KW-1185">Reference proteome</keyword>
<dbReference type="Gene3D" id="3.30.565.10">
    <property type="entry name" value="Histidine kinase-like ATPase, C-terminal domain"/>
    <property type="match status" value="1"/>
</dbReference>
<dbReference type="InterPro" id="IPR003661">
    <property type="entry name" value="HisK_dim/P_dom"/>
</dbReference>
<keyword evidence="4" id="KW-0808">Transferase</keyword>
<dbReference type="HOGENOM" id="CLU_000445_114_72_3"/>
<dbReference type="SMART" id="SM00387">
    <property type="entry name" value="HATPase_c"/>
    <property type="match status" value="1"/>
</dbReference>
<dbReference type="InterPro" id="IPR011006">
    <property type="entry name" value="CheY-like_superfamily"/>
</dbReference>
<evidence type="ECO:0000256" key="2">
    <source>
        <dbReference type="ARBA" id="ARBA00012438"/>
    </source>
</evidence>
<evidence type="ECO:0000256" key="5">
    <source>
        <dbReference type="ARBA" id="ARBA00022777"/>
    </source>
</evidence>
<dbReference type="InterPro" id="IPR000700">
    <property type="entry name" value="PAS-assoc_C"/>
</dbReference>
<dbReference type="InterPro" id="IPR000014">
    <property type="entry name" value="PAS"/>
</dbReference>
<dbReference type="Gene3D" id="3.40.50.2300">
    <property type="match status" value="1"/>
</dbReference>
<organism evidence="12 13">
    <name type="scientific">Coleofasciculus chthonoplastes PCC 7420</name>
    <dbReference type="NCBI Taxonomy" id="118168"/>
    <lineage>
        <taxon>Bacteria</taxon>
        <taxon>Bacillati</taxon>
        <taxon>Cyanobacteriota</taxon>
        <taxon>Cyanophyceae</taxon>
        <taxon>Coleofasciculales</taxon>
        <taxon>Coleofasciculaceae</taxon>
        <taxon>Coleofasciculus</taxon>
    </lineage>
</organism>
<dbReference type="SUPFAM" id="SSF47384">
    <property type="entry name" value="Homodimeric domain of signal transducing histidine kinase"/>
    <property type="match status" value="1"/>
</dbReference>